<evidence type="ECO:0000256" key="7">
    <source>
        <dbReference type="HAMAP-Rule" id="MF_01376"/>
    </source>
</evidence>
<comment type="function">
    <text evidence="7">Involved in phosphonate degradation.</text>
</comment>
<evidence type="ECO:0000256" key="6">
    <source>
        <dbReference type="ARBA" id="ARBA00049460"/>
    </source>
</evidence>
<feature type="binding site" evidence="8">
    <location>
        <position position="336"/>
    </location>
    <ligand>
        <name>substrate</name>
    </ligand>
</feature>
<dbReference type="Gene3D" id="3.90.1150.10">
    <property type="entry name" value="Aspartate Aminotransferase, domain 1"/>
    <property type="match status" value="1"/>
</dbReference>
<dbReference type="PANTHER" id="PTHR42778">
    <property type="entry name" value="2-AMINOETHYLPHOSPHONATE--PYRUVATE TRANSAMINASE"/>
    <property type="match status" value="1"/>
</dbReference>
<evidence type="ECO:0000313" key="12">
    <source>
        <dbReference type="Proteomes" id="UP000199652"/>
    </source>
</evidence>
<keyword evidence="5 7" id="KW-0670">Pyruvate</keyword>
<keyword evidence="12" id="KW-1185">Reference proteome</keyword>
<dbReference type="GO" id="GO:0047304">
    <property type="term" value="F:2-aminoethylphosphonate-pyruvate transaminase activity"/>
    <property type="evidence" value="ECO:0007669"/>
    <property type="project" value="UniProtKB-UniRule"/>
</dbReference>
<dbReference type="PANTHER" id="PTHR42778:SF1">
    <property type="entry name" value="2-AMINOETHYLPHOSPHONATE--PYRUVATE TRANSAMINASE"/>
    <property type="match status" value="1"/>
</dbReference>
<comment type="catalytic activity">
    <reaction evidence="6 7">
        <text>(2-aminoethyl)phosphonate + pyruvate = phosphonoacetaldehyde + L-alanine</text>
        <dbReference type="Rhea" id="RHEA:17021"/>
        <dbReference type="ChEBI" id="CHEBI:15361"/>
        <dbReference type="ChEBI" id="CHEBI:57418"/>
        <dbReference type="ChEBI" id="CHEBI:57972"/>
        <dbReference type="ChEBI" id="CHEBI:58383"/>
        <dbReference type="EC" id="2.6.1.37"/>
    </reaction>
</comment>
<dbReference type="InterPro" id="IPR012703">
    <property type="entry name" value="NH2EtPonate_pyrv_transaminase"/>
</dbReference>
<dbReference type="InterPro" id="IPR015422">
    <property type="entry name" value="PyrdxlP-dep_Trfase_small"/>
</dbReference>
<dbReference type="InterPro" id="IPR015421">
    <property type="entry name" value="PyrdxlP-dep_Trfase_major"/>
</dbReference>
<comment type="similarity">
    <text evidence="7">Belongs to the class-V pyridoxal-phosphate-dependent aminotransferase family. PhnW subfamily.</text>
</comment>
<protein>
    <recommendedName>
        <fullName evidence="7">2-aminoethylphosphonate--pyruvate transaminase</fullName>
        <ecNumber evidence="7">2.6.1.37</ecNumber>
    </recommendedName>
    <alternativeName>
        <fullName evidence="7">2-aminoethylphosphonate aminotransferase</fullName>
    </alternativeName>
    <alternativeName>
        <fullName evidence="7">AEP transaminase</fullName>
        <shortName evidence="7">AEPT</shortName>
    </alternativeName>
</protein>
<evidence type="ECO:0000256" key="8">
    <source>
        <dbReference type="PIRSR" id="PIRSR000524-1"/>
    </source>
</evidence>
<dbReference type="EMBL" id="FNOU01000003">
    <property type="protein sequence ID" value="SDX55309.1"/>
    <property type="molecule type" value="Genomic_DNA"/>
</dbReference>
<dbReference type="PIRSF" id="PIRSF000524">
    <property type="entry name" value="SPT"/>
    <property type="match status" value="1"/>
</dbReference>
<dbReference type="NCBIfam" id="TIGR03301">
    <property type="entry name" value="PhnW-AepZ"/>
    <property type="match status" value="1"/>
</dbReference>
<keyword evidence="3 7" id="KW-0808">Transferase</keyword>
<dbReference type="InterPro" id="IPR000192">
    <property type="entry name" value="Aminotrans_V_dom"/>
</dbReference>
<evidence type="ECO:0000256" key="4">
    <source>
        <dbReference type="ARBA" id="ARBA00022898"/>
    </source>
</evidence>
<dbReference type="NCBIfam" id="NF010006">
    <property type="entry name" value="PRK13479.1"/>
    <property type="match status" value="1"/>
</dbReference>
<dbReference type="SUPFAM" id="SSF53383">
    <property type="entry name" value="PLP-dependent transferases"/>
    <property type="match status" value="1"/>
</dbReference>
<reference evidence="12" key="1">
    <citation type="submission" date="2016-10" db="EMBL/GenBank/DDBJ databases">
        <authorList>
            <person name="Varghese N."/>
            <person name="Submissions S."/>
        </authorList>
    </citation>
    <scope>NUCLEOTIDE SEQUENCE [LARGE SCALE GENOMIC DNA]</scope>
    <source>
        <strain evidence="12">VPI 5359</strain>
    </source>
</reference>
<dbReference type="NCBIfam" id="TIGR02326">
    <property type="entry name" value="transamin_PhnW"/>
    <property type="match status" value="1"/>
</dbReference>
<accession>A0A1H3CPG6</accession>
<feature type="modified residue" description="N6-(pyridoxal phosphate)lysine" evidence="7 9">
    <location>
        <position position="192"/>
    </location>
</feature>
<evidence type="ECO:0000256" key="2">
    <source>
        <dbReference type="ARBA" id="ARBA00022576"/>
    </source>
</evidence>
<evidence type="ECO:0000313" key="11">
    <source>
        <dbReference type="EMBL" id="SDX55309.1"/>
    </source>
</evidence>
<evidence type="ECO:0000256" key="1">
    <source>
        <dbReference type="ARBA" id="ARBA00001933"/>
    </source>
</evidence>
<evidence type="ECO:0000256" key="3">
    <source>
        <dbReference type="ARBA" id="ARBA00022679"/>
    </source>
</evidence>
<sequence length="367" mass="41009">MKSYKLLTPGPLTTSPGVKAEMLFDHCTWDEDYKAITQRIRKKLLDLAMVGELDYTAVLMQGSGSFGVESVLTSAVGPEDHLLILCNGVYSRRMEEMAKYAGLNYSIEEMPYNRIPDATALDKRLDGEPEITHVAMVHNETTTGILNDIRSIGEVVKARGRTFIVDAMSSFGGMVIPMAEYGIDFLISSSNKCIQGVPGFSFILCKRVALQKCQGQAKSLCLDLYDQWETMEIDGKWRYTSPTHSVLAFSKALEEMEAAGGIAARNTRYQENNARLIEKMKEMGFKTYITQNQGPIITSFCFPEGCGYTFNEMYHYIKERGYAIYPGKVTDAETFRIGNIGEIYKGDIDALCAIIFAFLEEKKEGGQ</sequence>
<comment type="subunit">
    <text evidence="7">Homodimer.</text>
</comment>
<comment type="cofactor">
    <cofactor evidence="1 7 9">
        <name>pyridoxal 5'-phosphate</name>
        <dbReference type="ChEBI" id="CHEBI:597326"/>
    </cofactor>
</comment>
<dbReference type="InterPro" id="IPR015424">
    <property type="entry name" value="PyrdxlP-dep_Trfase"/>
</dbReference>
<organism evidence="11 12">
    <name type="scientific">Eubacterium barkeri</name>
    <name type="common">Clostridium barkeri</name>
    <dbReference type="NCBI Taxonomy" id="1528"/>
    <lineage>
        <taxon>Bacteria</taxon>
        <taxon>Bacillati</taxon>
        <taxon>Bacillota</taxon>
        <taxon>Clostridia</taxon>
        <taxon>Eubacteriales</taxon>
        <taxon>Eubacteriaceae</taxon>
        <taxon>Eubacterium</taxon>
    </lineage>
</organism>
<evidence type="ECO:0000256" key="9">
    <source>
        <dbReference type="PIRSR" id="PIRSR000524-50"/>
    </source>
</evidence>
<dbReference type="AlphaFoldDB" id="A0A1H3CPG6"/>
<proteinExistence type="inferred from homology"/>
<dbReference type="Proteomes" id="UP000199652">
    <property type="component" value="Unassembled WGS sequence"/>
</dbReference>
<dbReference type="RefSeq" id="WP_090243459.1">
    <property type="nucleotide sequence ID" value="NZ_FNOU01000003.1"/>
</dbReference>
<dbReference type="InterPro" id="IPR024169">
    <property type="entry name" value="SP_NH2Trfase/AEP_transaminase"/>
</dbReference>
<evidence type="ECO:0000256" key="5">
    <source>
        <dbReference type="ARBA" id="ARBA00023317"/>
    </source>
</evidence>
<dbReference type="Pfam" id="PF00266">
    <property type="entry name" value="Aminotran_5"/>
    <property type="match status" value="1"/>
</dbReference>
<keyword evidence="2 7" id="KW-0032">Aminotransferase</keyword>
<dbReference type="HAMAP" id="MF_01376">
    <property type="entry name" value="PhnW_aminotrans_5"/>
    <property type="match status" value="1"/>
</dbReference>
<evidence type="ECO:0000259" key="10">
    <source>
        <dbReference type="Pfam" id="PF00266"/>
    </source>
</evidence>
<feature type="domain" description="Aminotransferase class V" evidence="10">
    <location>
        <begin position="54"/>
        <end position="327"/>
    </location>
</feature>
<gene>
    <name evidence="7" type="primary">phnW</name>
    <name evidence="11" type="ORF">SAMN04488579_103158</name>
</gene>
<name>A0A1H3CPG6_EUBBA</name>
<dbReference type="STRING" id="1528.SAMN04488579_103158"/>
<dbReference type="OrthoDB" id="389074at2"/>
<keyword evidence="4 7" id="KW-0663">Pyridoxal phosphate</keyword>
<dbReference type="Gene3D" id="3.40.640.10">
    <property type="entry name" value="Type I PLP-dependent aspartate aminotransferase-like (Major domain)"/>
    <property type="match status" value="1"/>
</dbReference>
<dbReference type="EC" id="2.6.1.37" evidence="7"/>
<dbReference type="GO" id="GO:0019700">
    <property type="term" value="P:organic phosphonate catabolic process"/>
    <property type="evidence" value="ECO:0007669"/>
    <property type="project" value="UniProtKB-UniRule"/>
</dbReference>